<name>A0A521BNZ9_9BACT</name>
<evidence type="ECO:0000259" key="6">
    <source>
        <dbReference type="Pfam" id="PF01087"/>
    </source>
</evidence>
<proteinExistence type="predicted"/>
<organism evidence="7 8">
    <name type="scientific">Balnearium lithotrophicum</name>
    <dbReference type="NCBI Taxonomy" id="223788"/>
    <lineage>
        <taxon>Bacteria</taxon>
        <taxon>Pseudomonadati</taxon>
        <taxon>Aquificota</taxon>
        <taxon>Aquificia</taxon>
        <taxon>Desulfurobacteriales</taxon>
        <taxon>Desulfurobacteriaceae</taxon>
        <taxon>Balnearium</taxon>
    </lineage>
</organism>
<evidence type="ECO:0000256" key="3">
    <source>
        <dbReference type="ARBA" id="ARBA00023277"/>
    </source>
</evidence>
<dbReference type="SUPFAM" id="SSF54197">
    <property type="entry name" value="HIT-like"/>
    <property type="match status" value="2"/>
</dbReference>
<dbReference type="NCBIfam" id="TIGR00209">
    <property type="entry name" value="galT_1"/>
    <property type="match status" value="1"/>
</dbReference>
<evidence type="ECO:0000256" key="4">
    <source>
        <dbReference type="NCBIfam" id="TIGR00209"/>
    </source>
</evidence>
<evidence type="ECO:0000256" key="2">
    <source>
        <dbReference type="ARBA" id="ARBA00022695"/>
    </source>
</evidence>
<evidence type="ECO:0000256" key="5">
    <source>
        <dbReference type="PIRSR" id="PIRSR000808-1"/>
    </source>
</evidence>
<gene>
    <name evidence="7" type="ORF">SAMN06269117_10671</name>
</gene>
<dbReference type="PANTHER" id="PTHR42763:SF2">
    <property type="entry name" value="ADP-GLUCOSE PHOSPHORYLASE"/>
    <property type="match status" value="1"/>
</dbReference>
<keyword evidence="3" id="KW-0119">Carbohydrate metabolism</keyword>
<keyword evidence="2 7" id="KW-0548">Nucleotidyltransferase</keyword>
<accession>A0A521BNZ9</accession>
<reference evidence="7 8" key="1">
    <citation type="submission" date="2017-05" db="EMBL/GenBank/DDBJ databases">
        <authorList>
            <person name="Varghese N."/>
            <person name="Submissions S."/>
        </authorList>
    </citation>
    <scope>NUCLEOTIDE SEQUENCE [LARGE SCALE GENOMIC DNA]</scope>
    <source>
        <strain evidence="7 8">DSM 16304</strain>
    </source>
</reference>
<dbReference type="GO" id="GO:0008270">
    <property type="term" value="F:zinc ion binding"/>
    <property type="evidence" value="ECO:0007669"/>
    <property type="project" value="InterPro"/>
</dbReference>
<dbReference type="InterPro" id="IPR053177">
    <property type="entry name" value="ADP-glucose_phosphorylase"/>
</dbReference>
<dbReference type="GO" id="GO:0006012">
    <property type="term" value="P:galactose metabolic process"/>
    <property type="evidence" value="ECO:0007669"/>
    <property type="project" value="UniProtKB-UniRule"/>
</dbReference>
<dbReference type="EC" id="2.7.7.12" evidence="4"/>
<evidence type="ECO:0000256" key="1">
    <source>
        <dbReference type="ARBA" id="ARBA00022679"/>
    </source>
</evidence>
<dbReference type="OrthoDB" id="9769064at2"/>
<protein>
    <recommendedName>
        <fullName evidence="4">Galactose-1-phosphate uridylyltransferase</fullName>
        <ecNumber evidence="4">2.7.7.12</ecNumber>
    </recommendedName>
</protein>
<sequence>MSEIRYDYLTDNWVVIAPERERRPHDYPIHVYPTKSTPSKCPFEPGKEYLTPHEIFAIREPGTSPDTPGWRVRVVPNKYPALRIENQPERKRRGIYDVIGGFGAHEVVIDTPDHFKHLHNFSIEEMKELLFVYRERMKSLYGDKRIHYVLVFKNYGREAGASLIHSHSQIIATPSIPKNVDDEVSQLRKFFRERGRCYLCDEIDYELNDTKRIVYENEKFVAYCPFASIVPFQIRISSKFHSSDFSRISEEELYSLADLMRTVFKKLHKTLINPPYNMFIRTRPPERPYPEKPDYFVGMDSFFHWHIEVFPRISVWAGFEIGGGWYINPTSPESAAKFLREVLL</sequence>
<dbReference type="InterPro" id="IPR001937">
    <property type="entry name" value="GalP_UDPtransf1"/>
</dbReference>
<dbReference type="Proteomes" id="UP000317315">
    <property type="component" value="Unassembled WGS sequence"/>
</dbReference>
<keyword evidence="8" id="KW-1185">Reference proteome</keyword>
<evidence type="ECO:0000313" key="8">
    <source>
        <dbReference type="Proteomes" id="UP000317315"/>
    </source>
</evidence>
<dbReference type="GO" id="GO:0008108">
    <property type="term" value="F:UDP-glucose:hexose-1-phosphate uridylyltransferase activity"/>
    <property type="evidence" value="ECO:0007669"/>
    <property type="project" value="UniProtKB-UniRule"/>
</dbReference>
<dbReference type="PANTHER" id="PTHR42763">
    <property type="entry name" value="ADP-GLUCOSE PHOSPHORYLASE"/>
    <property type="match status" value="1"/>
</dbReference>
<evidence type="ECO:0000313" key="7">
    <source>
        <dbReference type="EMBL" id="SMO48872.1"/>
    </source>
</evidence>
<dbReference type="PIRSF" id="PIRSF000808">
    <property type="entry name" value="GalT"/>
    <property type="match status" value="1"/>
</dbReference>
<dbReference type="RefSeq" id="WP_142934706.1">
    <property type="nucleotide sequence ID" value="NZ_FXTM01000006.1"/>
</dbReference>
<dbReference type="Pfam" id="PF01087">
    <property type="entry name" value="GalP_UDP_transf"/>
    <property type="match status" value="1"/>
</dbReference>
<dbReference type="Gene3D" id="3.30.428.10">
    <property type="entry name" value="HIT-like"/>
    <property type="match status" value="2"/>
</dbReference>
<dbReference type="InterPro" id="IPR005849">
    <property type="entry name" value="GalP_Utransf_N"/>
</dbReference>
<feature type="active site" description="Tele-UMP-histidine intermediate" evidence="5">
    <location>
        <position position="167"/>
    </location>
</feature>
<dbReference type="InterPro" id="IPR036265">
    <property type="entry name" value="HIT-like_sf"/>
</dbReference>
<feature type="domain" description="Galactose-1-phosphate uridyl transferase N-terminal" evidence="6">
    <location>
        <begin position="2"/>
        <end position="177"/>
    </location>
</feature>
<keyword evidence="1 7" id="KW-0808">Transferase</keyword>
<dbReference type="AlphaFoldDB" id="A0A521BNZ9"/>
<dbReference type="EMBL" id="FXTM01000006">
    <property type="protein sequence ID" value="SMO48872.1"/>
    <property type="molecule type" value="Genomic_DNA"/>
</dbReference>